<evidence type="ECO:0000313" key="2">
    <source>
        <dbReference type="EMBL" id="KAA1127000.1"/>
    </source>
</evidence>
<name>A0A5B0RMD5_PUCGR</name>
<evidence type="ECO:0000256" key="1">
    <source>
        <dbReference type="SAM" id="MobiDB-lite"/>
    </source>
</evidence>
<comment type="caution">
    <text evidence="2">The sequence shown here is derived from an EMBL/GenBank/DDBJ whole genome shotgun (WGS) entry which is preliminary data.</text>
</comment>
<accession>A0A5B0RMD5</accession>
<feature type="compositionally biased region" description="Low complexity" evidence="1">
    <location>
        <begin position="254"/>
        <end position="266"/>
    </location>
</feature>
<feature type="compositionally biased region" description="Low complexity" evidence="1">
    <location>
        <begin position="9"/>
        <end position="28"/>
    </location>
</feature>
<dbReference type="Proteomes" id="UP000325313">
    <property type="component" value="Unassembled WGS sequence"/>
</dbReference>
<feature type="compositionally biased region" description="Basic and acidic residues" evidence="1">
    <location>
        <begin position="154"/>
        <end position="170"/>
    </location>
</feature>
<evidence type="ECO:0000313" key="3">
    <source>
        <dbReference type="Proteomes" id="UP000325313"/>
    </source>
</evidence>
<feature type="region of interest" description="Disordered" evidence="1">
    <location>
        <begin position="1"/>
        <end position="177"/>
    </location>
</feature>
<gene>
    <name evidence="2" type="ORF">PGTUg99_035308</name>
</gene>
<feature type="compositionally biased region" description="Basic and acidic residues" evidence="1">
    <location>
        <begin position="100"/>
        <end position="116"/>
    </location>
</feature>
<feature type="region of interest" description="Disordered" evidence="1">
    <location>
        <begin position="247"/>
        <end position="286"/>
    </location>
</feature>
<organism evidence="2 3">
    <name type="scientific">Puccinia graminis f. sp. tritici</name>
    <dbReference type="NCBI Taxonomy" id="56615"/>
    <lineage>
        <taxon>Eukaryota</taxon>
        <taxon>Fungi</taxon>
        <taxon>Dikarya</taxon>
        <taxon>Basidiomycota</taxon>
        <taxon>Pucciniomycotina</taxon>
        <taxon>Pucciniomycetes</taxon>
        <taxon>Pucciniales</taxon>
        <taxon>Pucciniaceae</taxon>
        <taxon>Puccinia</taxon>
    </lineage>
</organism>
<proteinExistence type="predicted"/>
<dbReference type="AlphaFoldDB" id="A0A5B0RMD5"/>
<feature type="compositionally biased region" description="Basic and acidic residues" evidence="1">
    <location>
        <begin position="29"/>
        <end position="63"/>
    </location>
</feature>
<dbReference type="EMBL" id="VDEP01000170">
    <property type="protein sequence ID" value="KAA1127000.1"/>
    <property type="molecule type" value="Genomic_DNA"/>
</dbReference>
<reference evidence="2 3" key="1">
    <citation type="submission" date="2019-05" db="EMBL/GenBank/DDBJ databases">
        <title>Emergence of the Ug99 lineage of the wheat stem rust pathogen through somatic hybridization.</title>
        <authorList>
            <person name="Li F."/>
            <person name="Upadhyaya N.M."/>
            <person name="Sperschneider J."/>
            <person name="Matny O."/>
            <person name="Nguyen-Phuc H."/>
            <person name="Mago R."/>
            <person name="Raley C."/>
            <person name="Miller M.E."/>
            <person name="Silverstein K.A.T."/>
            <person name="Henningsen E."/>
            <person name="Hirsch C.D."/>
            <person name="Visser B."/>
            <person name="Pretorius Z.A."/>
            <person name="Steffenson B.J."/>
            <person name="Schwessinger B."/>
            <person name="Dodds P.N."/>
            <person name="Figueroa M."/>
        </authorList>
    </citation>
    <scope>NUCLEOTIDE SEQUENCE [LARGE SCALE GENOMIC DNA]</scope>
    <source>
        <strain evidence="2 3">Ug99</strain>
    </source>
</reference>
<protein>
    <submittedName>
        <fullName evidence="2">Uncharacterized protein</fullName>
    </submittedName>
</protein>
<sequence length="325" mass="35983">MSPSTRSGRTYSEASSIASSRRSSTTGIAREEQAKSRKPARQQDSDHPPSKEVDPAKESRPDILEGCIADGVQEIHNKAVTTVRTGETTDKTYLNPTIREGQEETNHISGDTDVKPIETPSAVHSRPADNDPTTGAQLPSGTSLQDQSIPTVGRDGRRPTGGSRPERRSGSFDGYRTNEIYRQQYHMYETAKKANQHADATRALTECQRSYRNISKKLTWQFALSVNNGWNPFKEAKSAKLLAKLEGRSQPTASGSRPSGSYTSSSNQRGKRPAETDLNKLGKIPKLDTSWRETMAAARALQQARAQILEELRKEEEASKRRKKD</sequence>
<feature type="compositionally biased region" description="Basic and acidic residues" evidence="1">
    <location>
        <begin position="272"/>
        <end position="286"/>
    </location>
</feature>
<feature type="compositionally biased region" description="Polar residues" evidence="1">
    <location>
        <begin position="131"/>
        <end position="150"/>
    </location>
</feature>
<feature type="compositionally biased region" description="Polar residues" evidence="1">
    <location>
        <begin position="79"/>
        <end position="95"/>
    </location>
</feature>